<dbReference type="InterPro" id="IPR050320">
    <property type="entry name" value="N5-glutamine_MTase"/>
</dbReference>
<comment type="catalytic activity">
    <reaction evidence="5">
        <text>L-glutaminyl-[peptide chain release factor] + S-adenosyl-L-methionine = N(5)-methyl-L-glutaminyl-[peptide chain release factor] + S-adenosyl-L-homocysteine + H(+)</text>
        <dbReference type="Rhea" id="RHEA:42896"/>
        <dbReference type="Rhea" id="RHEA-COMP:10271"/>
        <dbReference type="Rhea" id="RHEA-COMP:10272"/>
        <dbReference type="ChEBI" id="CHEBI:15378"/>
        <dbReference type="ChEBI" id="CHEBI:30011"/>
        <dbReference type="ChEBI" id="CHEBI:57856"/>
        <dbReference type="ChEBI" id="CHEBI:59789"/>
        <dbReference type="ChEBI" id="CHEBI:61891"/>
        <dbReference type="EC" id="2.1.1.297"/>
    </reaction>
</comment>
<evidence type="ECO:0000259" key="6">
    <source>
        <dbReference type="Pfam" id="PF05175"/>
    </source>
</evidence>
<feature type="domain" description="Release factor glutamine methyltransferase N-terminal" evidence="7">
    <location>
        <begin position="8"/>
        <end position="76"/>
    </location>
</feature>
<evidence type="ECO:0000256" key="5">
    <source>
        <dbReference type="ARBA" id="ARBA00048391"/>
    </source>
</evidence>
<dbReference type="PANTHER" id="PTHR18895:SF74">
    <property type="entry name" value="MTRF1L RELEASE FACTOR GLUTAMINE METHYLTRANSFERASE"/>
    <property type="match status" value="1"/>
</dbReference>
<dbReference type="GO" id="GO:0102559">
    <property type="term" value="F:peptide chain release factor N(5)-glutamine methyltransferase activity"/>
    <property type="evidence" value="ECO:0007669"/>
    <property type="project" value="UniProtKB-EC"/>
</dbReference>
<dbReference type="InterPro" id="IPR004556">
    <property type="entry name" value="HemK-like"/>
</dbReference>
<dbReference type="PROSITE" id="PS00092">
    <property type="entry name" value="N6_MTASE"/>
    <property type="match status" value="1"/>
</dbReference>
<dbReference type="PANTHER" id="PTHR18895">
    <property type="entry name" value="HEMK METHYLTRANSFERASE"/>
    <property type="match status" value="1"/>
</dbReference>
<evidence type="ECO:0000259" key="7">
    <source>
        <dbReference type="Pfam" id="PF17827"/>
    </source>
</evidence>
<organism evidence="8">
    <name type="scientific">Mesoaciditoga lauensis</name>
    <dbReference type="NCBI Taxonomy" id="1495039"/>
    <lineage>
        <taxon>Bacteria</taxon>
        <taxon>Thermotogati</taxon>
        <taxon>Thermotogota</taxon>
        <taxon>Thermotogae</taxon>
        <taxon>Mesoaciditogales</taxon>
        <taxon>Mesoaciditogaceae</taxon>
        <taxon>Mesoaciditoga</taxon>
    </lineage>
</organism>
<feature type="domain" description="Methyltransferase small" evidence="6">
    <location>
        <begin position="115"/>
        <end position="191"/>
    </location>
</feature>
<dbReference type="EC" id="2.1.1.297" evidence="1"/>
<dbReference type="InterPro" id="IPR040758">
    <property type="entry name" value="PrmC_N"/>
</dbReference>
<protein>
    <recommendedName>
        <fullName evidence="1">peptide chain release factor N(5)-glutamine methyltransferase</fullName>
        <ecNumber evidence="1">2.1.1.297</ecNumber>
    </recommendedName>
</protein>
<evidence type="ECO:0000256" key="2">
    <source>
        <dbReference type="ARBA" id="ARBA00022603"/>
    </source>
</evidence>
<proteinExistence type="predicted"/>
<dbReference type="Pfam" id="PF05175">
    <property type="entry name" value="MTS"/>
    <property type="match status" value="1"/>
</dbReference>
<dbReference type="CDD" id="cd02440">
    <property type="entry name" value="AdoMet_MTases"/>
    <property type="match status" value="1"/>
</dbReference>
<dbReference type="Gene3D" id="3.40.50.150">
    <property type="entry name" value="Vaccinia Virus protein VP39"/>
    <property type="match status" value="1"/>
</dbReference>
<keyword evidence="4" id="KW-0949">S-adenosyl-L-methionine</keyword>
<dbReference type="GO" id="GO:0003676">
    <property type="term" value="F:nucleic acid binding"/>
    <property type="evidence" value="ECO:0007669"/>
    <property type="project" value="InterPro"/>
</dbReference>
<evidence type="ECO:0000256" key="1">
    <source>
        <dbReference type="ARBA" id="ARBA00012771"/>
    </source>
</evidence>
<evidence type="ECO:0000313" key="8">
    <source>
        <dbReference type="EMBL" id="HGE75453.1"/>
    </source>
</evidence>
<dbReference type="GO" id="GO:0032259">
    <property type="term" value="P:methylation"/>
    <property type="evidence" value="ECO:0007669"/>
    <property type="project" value="UniProtKB-KW"/>
</dbReference>
<keyword evidence="2 8" id="KW-0489">Methyltransferase</keyword>
<dbReference type="InterPro" id="IPR029063">
    <property type="entry name" value="SAM-dependent_MTases_sf"/>
</dbReference>
<dbReference type="NCBIfam" id="TIGR00536">
    <property type="entry name" value="hemK_fam"/>
    <property type="match status" value="1"/>
</dbReference>
<dbReference type="InterPro" id="IPR002052">
    <property type="entry name" value="DNA_methylase_N6_adenine_CS"/>
</dbReference>
<accession>A0A7V3VSZ3</accession>
<evidence type="ECO:0000256" key="4">
    <source>
        <dbReference type="ARBA" id="ARBA00022691"/>
    </source>
</evidence>
<dbReference type="AlphaFoldDB" id="A0A7V3VSZ3"/>
<dbReference type="Pfam" id="PF17827">
    <property type="entry name" value="PrmC_N"/>
    <property type="match status" value="1"/>
</dbReference>
<evidence type="ECO:0000256" key="3">
    <source>
        <dbReference type="ARBA" id="ARBA00022679"/>
    </source>
</evidence>
<gene>
    <name evidence="8" type="primary">prmC</name>
    <name evidence="8" type="ORF">ENX73_04940</name>
</gene>
<name>A0A7V3VSZ3_9BACT</name>
<dbReference type="InterPro" id="IPR007848">
    <property type="entry name" value="Small_mtfrase_dom"/>
</dbReference>
<sequence>MGSDLRTVLHLALERLKNKSGSPQLDAEILLSHLLSKSRIWIYSNFDLVLDDLTVDKYMKMIEEREKGRPVFYITGKKAFINFEFKINDRVLIPRPETEELVERVVEDSKSTGWKTFLDFGCGSGVIAVSIAKLLPESMVWIVDQNNDALKLTRENAIKMGVSDRIHLLETAERQTFDVVISNPPYLTESEWNRLTDLHEEPRDALVGGKDGNDVYAQIMKTYNADRFYFEIAHPFRTSLKKLFDDEGFRYEIIKDLSGRDRIAILHRC</sequence>
<dbReference type="EMBL" id="DTPE01000197">
    <property type="protein sequence ID" value="HGE75453.1"/>
    <property type="molecule type" value="Genomic_DNA"/>
</dbReference>
<dbReference type="SUPFAM" id="SSF53335">
    <property type="entry name" value="S-adenosyl-L-methionine-dependent methyltransferases"/>
    <property type="match status" value="1"/>
</dbReference>
<reference evidence="8" key="1">
    <citation type="journal article" date="2020" name="mSystems">
        <title>Genome- and Community-Level Interaction Insights into Carbon Utilization and Element Cycling Functions of Hydrothermarchaeota in Hydrothermal Sediment.</title>
        <authorList>
            <person name="Zhou Z."/>
            <person name="Liu Y."/>
            <person name="Xu W."/>
            <person name="Pan J."/>
            <person name="Luo Z.H."/>
            <person name="Li M."/>
        </authorList>
    </citation>
    <scope>NUCLEOTIDE SEQUENCE [LARGE SCALE GENOMIC DNA]</scope>
    <source>
        <strain evidence="8">SpSt-966</strain>
    </source>
</reference>
<dbReference type="Gene3D" id="1.10.8.10">
    <property type="entry name" value="DNA helicase RuvA subunit, C-terminal domain"/>
    <property type="match status" value="1"/>
</dbReference>
<keyword evidence="3 8" id="KW-0808">Transferase</keyword>
<comment type="caution">
    <text evidence="8">The sequence shown here is derived from an EMBL/GenBank/DDBJ whole genome shotgun (WGS) entry which is preliminary data.</text>
</comment>
<dbReference type="NCBIfam" id="TIGR03534">
    <property type="entry name" value="RF_mod_PrmC"/>
    <property type="match status" value="1"/>
</dbReference>
<dbReference type="InterPro" id="IPR019874">
    <property type="entry name" value="RF_methyltr_PrmC"/>
</dbReference>